<dbReference type="EMBL" id="JBHRTQ010000011">
    <property type="protein sequence ID" value="MFC3175258.1"/>
    <property type="molecule type" value="Genomic_DNA"/>
</dbReference>
<protein>
    <submittedName>
        <fullName evidence="2">Helix-turn-helix domain-containing protein</fullName>
    </submittedName>
</protein>
<evidence type="ECO:0000256" key="1">
    <source>
        <dbReference type="SAM" id="Phobius"/>
    </source>
</evidence>
<dbReference type="InterPro" id="IPR010982">
    <property type="entry name" value="Lambda_DNA-bd_dom_sf"/>
</dbReference>
<dbReference type="RefSeq" id="WP_379510633.1">
    <property type="nucleotide sequence ID" value="NZ_JBHRTQ010000011.1"/>
</dbReference>
<feature type="transmembrane region" description="Helical" evidence="1">
    <location>
        <begin position="119"/>
        <end position="138"/>
    </location>
</feature>
<dbReference type="PANTHER" id="PTHR34475:SF1">
    <property type="entry name" value="CYTOSKELETON PROTEIN RODZ"/>
    <property type="match status" value="1"/>
</dbReference>
<proteinExistence type="predicted"/>
<dbReference type="Pfam" id="PF13413">
    <property type="entry name" value="HTH_25"/>
    <property type="match status" value="1"/>
</dbReference>
<evidence type="ECO:0000313" key="3">
    <source>
        <dbReference type="Proteomes" id="UP001595604"/>
    </source>
</evidence>
<dbReference type="SUPFAM" id="SSF47413">
    <property type="entry name" value="lambda repressor-like DNA-binding domains"/>
    <property type="match status" value="1"/>
</dbReference>
<comment type="caution">
    <text evidence="2">The sequence shown here is derived from an EMBL/GenBank/DDBJ whole genome shotgun (WGS) entry which is preliminary data.</text>
</comment>
<gene>
    <name evidence="2" type="ORF">ACFOD9_13435</name>
</gene>
<organism evidence="2 3">
    <name type="scientific">Novosphingobium bradum</name>
    <dbReference type="NCBI Taxonomy" id="1737444"/>
    <lineage>
        <taxon>Bacteria</taxon>
        <taxon>Pseudomonadati</taxon>
        <taxon>Pseudomonadota</taxon>
        <taxon>Alphaproteobacteria</taxon>
        <taxon>Sphingomonadales</taxon>
        <taxon>Sphingomonadaceae</taxon>
        <taxon>Novosphingobium</taxon>
    </lineage>
</organism>
<keyword evidence="1" id="KW-0472">Membrane</keyword>
<keyword evidence="1" id="KW-0812">Transmembrane</keyword>
<dbReference type="CDD" id="cd00093">
    <property type="entry name" value="HTH_XRE"/>
    <property type="match status" value="1"/>
</dbReference>
<keyword evidence="1" id="KW-1133">Transmembrane helix</keyword>
<sequence>MAEEQQRDIVIEFPHARLSAGGRLRAAREAAGLSLAEMAGVTKIPVRMLTLVEAGDWAALPAKAYATGFTRTCAKALGLDDKEIVAEVRRELGHVEPADARLAPAFEPGDPARVPTARFAWLGAIAALAVLAVGLLLWRSYYAPAVTLPPLPEASVPASVTVPLPAPAPAPLAAVPAAPAASPVSPASVAPVAAAGPVAAPGQRQHAIAPAPVARPSATPAAILPAVPAAVAPPAPASTAQF</sequence>
<dbReference type="InterPro" id="IPR050400">
    <property type="entry name" value="Bact_Cytoskel_RodZ"/>
</dbReference>
<evidence type="ECO:0000313" key="2">
    <source>
        <dbReference type="EMBL" id="MFC3175258.1"/>
    </source>
</evidence>
<reference evidence="3" key="1">
    <citation type="journal article" date="2019" name="Int. J. Syst. Evol. Microbiol.">
        <title>The Global Catalogue of Microorganisms (GCM) 10K type strain sequencing project: providing services to taxonomists for standard genome sequencing and annotation.</title>
        <authorList>
            <consortium name="The Broad Institute Genomics Platform"/>
            <consortium name="The Broad Institute Genome Sequencing Center for Infectious Disease"/>
            <person name="Wu L."/>
            <person name="Ma J."/>
        </authorList>
    </citation>
    <scope>NUCLEOTIDE SEQUENCE [LARGE SCALE GENOMIC DNA]</scope>
    <source>
        <strain evidence="3">KCTC 42984</strain>
    </source>
</reference>
<name>A0ABV7IWB0_9SPHN</name>
<dbReference type="PANTHER" id="PTHR34475">
    <property type="match status" value="1"/>
</dbReference>
<dbReference type="Proteomes" id="UP001595604">
    <property type="component" value="Unassembled WGS sequence"/>
</dbReference>
<accession>A0ABV7IWB0</accession>
<keyword evidence="3" id="KW-1185">Reference proteome</keyword>
<dbReference type="InterPro" id="IPR001387">
    <property type="entry name" value="Cro/C1-type_HTH"/>
</dbReference>
<dbReference type="Gene3D" id="1.10.260.40">
    <property type="entry name" value="lambda repressor-like DNA-binding domains"/>
    <property type="match status" value="1"/>
</dbReference>